<accession>A0ABV8DP52</accession>
<reference evidence="2" key="1">
    <citation type="journal article" date="2019" name="Int. J. Syst. Evol. Microbiol.">
        <title>The Global Catalogue of Microorganisms (GCM) 10K type strain sequencing project: providing services to taxonomists for standard genome sequencing and annotation.</title>
        <authorList>
            <consortium name="The Broad Institute Genomics Platform"/>
            <consortium name="The Broad Institute Genome Sequencing Center for Infectious Disease"/>
            <person name="Wu L."/>
            <person name="Ma J."/>
        </authorList>
    </citation>
    <scope>NUCLEOTIDE SEQUENCE [LARGE SCALE GENOMIC DNA]</scope>
    <source>
        <strain evidence="2">CGMCC 4.7330</strain>
    </source>
</reference>
<gene>
    <name evidence="1" type="ORF">ACFO0B_07560</name>
</gene>
<keyword evidence="2" id="KW-1185">Reference proteome</keyword>
<evidence type="ECO:0000313" key="1">
    <source>
        <dbReference type="EMBL" id="MFC3961843.1"/>
    </source>
</evidence>
<sequence>MESVGSDAVAAAIFIQQHGEPADWLHGPIIDELLTPIRNAAAASHKRMGDIGLLTMQTGSELKKAAWPYHDQEARNWSRSAN</sequence>
<dbReference type="Proteomes" id="UP001595696">
    <property type="component" value="Unassembled WGS sequence"/>
</dbReference>
<protein>
    <submittedName>
        <fullName evidence="1">Uncharacterized protein</fullName>
    </submittedName>
</protein>
<name>A0ABV8DP52_9NOCA</name>
<comment type="caution">
    <text evidence="1">The sequence shown here is derived from an EMBL/GenBank/DDBJ whole genome shotgun (WGS) entry which is preliminary data.</text>
</comment>
<dbReference type="RefSeq" id="WP_378611591.1">
    <property type="nucleotide sequence ID" value="NZ_JBHSAX010000006.1"/>
</dbReference>
<dbReference type="EMBL" id="JBHSAX010000006">
    <property type="protein sequence ID" value="MFC3961843.1"/>
    <property type="molecule type" value="Genomic_DNA"/>
</dbReference>
<organism evidence="1 2">
    <name type="scientific">Nocardia jiangsuensis</name>
    <dbReference type="NCBI Taxonomy" id="1691563"/>
    <lineage>
        <taxon>Bacteria</taxon>
        <taxon>Bacillati</taxon>
        <taxon>Actinomycetota</taxon>
        <taxon>Actinomycetes</taxon>
        <taxon>Mycobacteriales</taxon>
        <taxon>Nocardiaceae</taxon>
        <taxon>Nocardia</taxon>
    </lineage>
</organism>
<evidence type="ECO:0000313" key="2">
    <source>
        <dbReference type="Proteomes" id="UP001595696"/>
    </source>
</evidence>
<proteinExistence type="predicted"/>